<proteinExistence type="predicted"/>
<gene>
    <name evidence="1" type="ORF">ASPBRDRAFT_291154</name>
</gene>
<dbReference type="RefSeq" id="XP_067476255.1">
    <property type="nucleotide sequence ID" value="XM_067622615.1"/>
</dbReference>
<name>A0A1L9UBC2_ASPBC</name>
<evidence type="ECO:0000313" key="2">
    <source>
        <dbReference type="Proteomes" id="UP000184499"/>
    </source>
</evidence>
<protein>
    <submittedName>
        <fullName evidence="1">Uncharacterized protein</fullName>
    </submittedName>
</protein>
<reference evidence="2" key="1">
    <citation type="journal article" date="2017" name="Genome Biol.">
        <title>Comparative genomics reveals high biological diversity and specific adaptations in the industrially and medically important fungal genus Aspergillus.</title>
        <authorList>
            <person name="de Vries R.P."/>
            <person name="Riley R."/>
            <person name="Wiebenga A."/>
            <person name="Aguilar-Osorio G."/>
            <person name="Amillis S."/>
            <person name="Uchima C.A."/>
            <person name="Anderluh G."/>
            <person name="Asadollahi M."/>
            <person name="Askin M."/>
            <person name="Barry K."/>
            <person name="Battaglia E."/>
            <person name="Bayram O."/>
            <person name="Benocci T."/>
            <person name="Braus-Stromeyer S.A."/>
            <person name="Caldana C."/>
            <person name="Canovas D."/>
            <person name="Cerqueira G.C."/>
            <person name="Chen F."/>
            <person name="Chen W."/>
            <person name="Choi C."/>
            <person name="Clum A."/>
            <person name="Dos Santos R.A."/>
            <person name="Damasio A.R."/>
            <person name="Diallinas G."/>
            <person name="Emri T."/>
            <person name="Fekete E."/>
            <person name="Flipphi M."/>
            <person name="Freyberg S."/>
            <person name="Gallo A."/>
            <person name="Gournas C."/>
            <person name="Habgood R."/>
            <person name="Hainaut M."/>
            <person name="Harispe M.L."/>
            <person name="Henrissat B."/>
            <person name="Hilden K.S."/>
            <person name="Hope R."/>
            <person name="Hossain A."/>
            <person name="Karabika E."/>
            <person name="Karaffa L."/>
            <person name="Karanyi Z."/>
            <person name="Krasevec N."/>
            <person name="Kuo A."/>
            <person name="Kusch H."/>
            <person name="LaButti K."/>
            <person name="Lagendijk E.L."/>
            <person name="Lapidus A."/>
            <person name="Levasseur A."/>
            <person name="Lindquist E."/>
            <person name="Lipzen A."/>
            <person name="Logrieco A.F."/>
            <person name="MacCabe A."/>
            <person name="Maekelae M.R."/>
            <person name="Malavazi I."/>
            <person name="Melin P."/>
            <person name="Meyer V."/>
            <person name="Mielnichuk N."/>
            <person name="Miskei M."/>
            <person name="Molnar A.P."/>
            <person name="Mule G."/>
            <person name="Ngan C.Y."/>
            <person name="Orejas M."/>
            <person name="Orosz E."/>
            <person name="Ouedraogo J.P."/>
            <person name="Overkamp K.M."/>
            <person name="Park H.-S."/>
            <person name="Perrone G."/>
            <person name="Piumi F."/>
            <person name="Punt P.J."/>
            <person name="Ram A.F."/>
            <person name="Ramon A."/>
            <person name="Rauscher S."/>
            <person name="Record E."/>
            <person name="Riano-Pachon D.M."/>
            <person name="Robert V."/>
            <person name="Roehrig J."/>
            <person name="Ruller R."/>
            <person name="Salamov A."/>
            <person name="Salih N.S."/>
            <person name="Samson R.A."/>
            <person name="Sandor E."/>
            <person name="Sanguinetti M."/>
            <person name="Schuetze T."/>
            <person name="Sepcic K."/>
            <person name="Shelest E."/>
            <person name="Sherlock G."/>
            <person name="Sophianopoulou V."/>
            <person name="Squina F.M."/>
            <person name="Sun H."/>
            <person name="Susca A."/>
            <person name="Todd R.B."/>
            <person name="Tsang A."/>
            <person name="Unkles S.E."/>
            <person name="van de Wiele N."/>
            <person name="van Rossen-Uffink D."/>
            <person name="Oliveira J.V."/>
            <person name="Vesth T.C."/>
            <person name="Visser J."/>
            <person name="Yu J.-H."/>
            <person name="Zhou M."/>
            <person name="Andersen M.R."/>
            <person name="Archer D.B."/>
            <person name="Baker S.E."/>
            <person name="Benoit I."/>
            <person name="Brakhage A.A."/>
            <person name="Braus G.H."/>
            <person name="Fischer R."/>
            <person name="Frisvad J.C."/>
            <person name="Goldman G.H."/>
            <person name="Houbraken J."/>
            <person name="Oakley B."/>
            <person name="Pocsi I."/>
            <person name="Scazzocchio C."/>
            <person name="Seiboth B."/>
            <person name="vanKuyk P.A."/>
            <person name="Wortman J."/>
            <person name="Dyer P.S."/>
            <person name="Grigoriev I.V."/>
        </authorList>
    </citation>
    <scope>NUCLEOTIDE SEQUENCE [LARGE SCALE GENOMIC DNA]</scope>
    <source>
        <strain evidence="2">CBS 101740 / IMI 381727 / IBT 21946</strain>
    </source>
</reference>
<organism evidence="1 2">
    <name type="scientific">Aspergillus brasiliensis (strain CBS 101740 / IMI 381727 / IBT 21946)</name>
    <dbReference type="NCBI Taxonomy" id="767769"/>
    <lineage>
        <taxon>Eukaryota</taxon>
        <taxon>Fungi</taxon>
        <taxon>Dikarya</taxon>
        <taxon>Ascomycota</taxon>
        <taxon>Pezizomycotina</taxon>
        <taxon>Eurotiomycetes</taxon>
        <taxon>Eurotiomycetidae</taxon>
        <taxon>Eurotiales</taxon>
        <taxon>Aspergillaceae</taxon>
        <taxon>Aspergillus</taxon>
        <taxon>Aspergillus subgen. Circumdati</taxon>
    </lineage>
</organism>
<accession>A0A1L9UBC2</accession>
<dbReference type="GeneID" id="93575103"/>
<dbReference type="AlphaFoldDB" id="A0A1L9UBC2"/>
<sequence length="124" mass="13978">MFPMLITHCELNIPCEQLGSLITPGLTAMLSNFHSFSLHFSFFFILTQDTVHLPVLDCTCVRSNLYFPLFEAQIGCAICDGGFLHLAQLSMAQVNWFRPCRRFLVCSFTIGKIVLGALDKLKIM</sequence>
<evidence type="ECO:0000313" key="1">
    <source>
        <dbReference type="EMBL" id="OJJ69006.1"/>
    </source>
</evidence>
<dbReference type="Proteomes" id="UP000184499">
    <property type="component" value="Unassembled WGS sequence"/>
</dbReference>
<dbReference type="EMBL" id="KV878689">
    <property type="protein sequence ID" value="OJJ69006.1"/>
    <property type="molecule type" value="Genomic_DNA"/>
</dbReference>
<keyword evidence="2" id="KW-1185">Reference proteome</keyword>
<dbReference type="VEuPathDB" id="FungiDB:ASPBRDRAFT_291154"/>